<evidence type="ECO:0000256" key="1">
    <source>
        <dbReference type="SAM" id="SignalP"/>
    </source>
</evidence>
<dbReference type="EMBL" id="FSRL01000001">
    <property type="protein sequence ID" value="SIO10424.1"/>
    <property type="molecule type" value="Genomic_DNA"/>
</dbReference>
<dbReference type="AlphaFoldDB" id="A0A1N6GS93"/>
<name>A0A1N6GS93_9RHOB</name>
<feature type="chain" id="PRO_5012071228" description="Lipoprotein" evidence="1">
    <location>
        <begin position="23"/>
        <end position="168"/>
    </location>
</feature>
<evidence type="ECO:0000313" key="3">
    <source>
        <dbReference type="Proteomes" id="UP000184932"/>
    </source>
</evidence>
<keyword evidence="3" id="KW-1185">Reference proteome</keyword>
<accession>A0A1N6GS93</accession>
<dbReference type="Proteomes" id="UP000184932">
    <property type="component" value="Unassembled WGS sequence"/>
</dbReference>
<dbReference type="SUPFAM" id="SSF117074">
    <property type="entry name" value="Hypothetical protein PA1324"/>
    <property type="match status" value="1"/>
</dbReference>
<feature type="signal peptide" evidence="1">
    <location>
        <begin position="1"/>
        <end position="22"/>
    </location>
</feature>
<evidence type="ECO:0000313" key="2">
    <source>
        <dbReference type="EMBL" id="SIO10424.1"/>
    </source>
</evidence>
<dbReference type="OrthoDB" id="5677277at2"/>
<dbReference type="STRING" id="1217970.SAMN05444002_2736"/>
<protein>
    <recommendedName>
        <fullName evidence="4">Lipoprotein</fullName>
    </recommendedName>
</protein>
<keyword evidence="1" id="KW-0732">Signal</keyword>
<sequence length="168" mass="17719">MVIMLRRALAAALLALAGCGPAIEVGQSFDPGEVAYIKRPGAASVTGQAFFRQRGGGVVTCAGYDVVLAPAGGYAKEFVTRAFGSVQGGAIPVVMMPKVQHPAAFSEFQRKATCDAEGDFEFRAVPDGDYYIFSGILWEVPNQIIPEGGALAEFFRVSGGRSVRVIVN</sequence>
<proteinExistence type="predicted"/>
<organism evidence="2 3">
    <name type="scientific">Vannielia litorea</name>
    <dbReference type="NCBI Taxonomy" id="1217970"/>
    <lineage>
        <taxon>Bacteria</taxon>
        <taxon>Pseudomonadati</taxon>
        <taxon>Pseudomonadota</taxon>
        <taxon>Alphaproteobacteria</taxon>
        <taxon>Rhodobacterales</taxon>
        <taxon>Paracoccaceae</taxon>
        <taxon>Vannielia</taxon>
    </lineage>
</organism>
<evidence type="ECO:0008006" key="4">
    <source>
        <dbReference type="Google" id="ProtNLM"/>
    </source>
</evidence>
<dbReference type="PROSITE" id="PS51257">
    <property type="entry name" value="PROKAR_LIPOPROTEIN"/>
    <property type="match status" value="1"/>
</dbReference>
<dbReference type="RefSeq" id="WP_074256721.1">
    <property type="nucleotide sequence ID" value="NZ_FSRL01000001.1"/>
</dbReference>
<reference evidence="3" key="1">
    <citation type="submission" date="2016-11" db="EMBL/GenBank/DDBJ databases">
        <authorList>
            <person name="Varghese N."/>
            <person name="Submissions S."/>
        </authorList>
    </citation>
    <scope>NUCLEOTIDE SEQUENCE [LARGE SCALE GENOMIC DNA]</scope>
    <source>
        <strain evidence="3">DSM 29440</strain>
    </source>
</reference>
<gene>
    <name evidence="2" type="ORF">SAMN05444002_2736</name>
</gene>